<comment type="similarity">
    <text evidence="2 11 12">Belongs to the ATPase A chain family.</text>
</comment>
<keyword evidence="14" id="KW-1185">Reference proteome</keyword>
<comment type="subcellular location">
    <subcellularLocation>
        <location evidence="11 12">Cell membrane</location>
        <topology evidence="11 12">Multi-pass membrane protein</topology>
    </subcellularLocation>
    <subcellularLocation>
        <location evidence="1">Membrane</location>
        <topology evidence="1">Multi-pass membrane protein</topology>
    </subcellularLocation>
</comment>
<dbReference type="Pfam" id="PF00119">
    <property type="entry name" value="ATP-synt_A"/>
    <property type="match status" value="1"/>
</dbReference>
<feature type="transmembrane region" description="Helical" evidence="11">
    <location>
        <begin position="210"/>
        <end position="232"/>
    </location>
</feature>
<dbReference type="InterPro" id="IPR035908">
    <property type="entry name" value="F0_ATP_A_sf"/>
</dbReference>
<dbReference type="PRINTS" id="PR00123">
    <property type="entry name" value="ATPASEA"/>
</dbReference>
<dbReference type="OrthoDB" id="9789241at2"/>
<dbReference type="PANTHER" id="PTHR42823">
    <property type="entry name" value="ATP SYNTHASE SUBUNIT A, CHLOROPLASTIC"/>
    <property type="match status" value="1"/>
</dbReference>
<evidence type="ECO:0000313" key="13">
    <source>
        <dbReference type="EMBL" id="QNB47049.1"/>
    </source>
</evidence>
<dbReference type="HAMAP" id="MF_01393">
    <property type="entry name" value="ATP_synth_a_bact"/>
    <property type="match status" value="1"/>
</dbReference>
<evidence type="ECO:0000256" key="7">
    <source>
        <dbReference type="ARBA" id="ARBA00022989"/>
    </source>
</evidence>
<dbReference type="RefSeq" id="WP_051965468.1">
    <property type="nucleotide sequence ID" value="NZ_CP045798.1"/>
</dbReference>
<dbReference type="GO" id="GO:0045259">
    <property type="term" value="C:proton-transporting ATP synthase complex"/>
    <property type="evidence" value="ECO:0007669"/>
    <property type="project" value="UniProtKB-KW"/>
</dbReference>
<keyword evidence="8 11" id="KW-0406">Ion transport</keyword>
<evidence type="ECO:0000256" key="3">
    <source>
        <dbReference type="ARBA" id="ARBA00022448"/>
    </source>
</evidence>
<keyword evidence="9 11" id="KW-0472">Membrane</keyword>
<evidence type="ECO:0000256" key="6">
    <source>
        <dbReference type="ARBA" id="ARBA00022781"/>
    </source>
</evidence>
<reference evidence="13 14" key="1">
    <citation type="journal article" date="2019" name="Front. Microbiol.">
        <title>Thermoanaerosceptrum fracticalcis gen. nov. sp. nov., a Novel Fumarate-Fermenting Microorganism From a Deep Fractured Carbonate Aquifer of the US Great Basin.</title>
        <authorList>
            <person name="Hamilton-Brehm S.D."/>
            <person name="Stewart L.E."/>
            <person name="Zavarin M."/>
            <person name="Caldwell M."/>
            <person name="Lawson P.A."/>
            <person name="Onstott T.C."/>
            <person name="Grzymski J."/>
            <person name="Neveux I."/>
            <person name="Lollar B.S."/>
            <person name="Russell C.E."/>
            <person name="Moser D.P."/>
        </authorList>
    </citation>
    <scope>NUCLEOTIDE SEQUENCE [LARGE SCALE GENOMIC DNA]</scope>
    <source>
        <strain evidence="13 14">DRI-13</strain>
    </source>
</reference>
<keyword evidence="6 11" id="KW-0375">Hydrogen ion transport</keyword>
<dbReference type="InterPro" id="IPR023011">
    <property type="entry name" value="ATP_synth_F0_asu_AS"/>
</dbReference>
<dbReference type="AlphaFoldDB" id="A0A7G6E4P5"/>
<dbReference type="Gene3D" id="1.20.120.220">
    <property type="entry name" value="ATP synthase, F0 complex, subunit A"/>
    <property type="match status" value="1"/>
</dbReference>
<keyword evidence="7 11" id="KW-1133">Transmembrane helix</keyword>
<feature type="transmembrane region" description="Helical" evidence="11">
    <location>
        <begin position="90"/>
        <end position="106"/>
    </location>
</feature>
<dbReference type="NCBIfam" id="TIGR01131">
    <property type="entry name" value="ATP_synt_6_or_A"/>
    <property type="match status" value="1"/>
</dbReference>
<dbReference type="GO" id="GO:0046933">
    <property type="term" value="F:proton-transporting ATP synthase activity, rotational mechanism"/>
    <property type="evidence" value="ECO:0007669"/>
    <property type="project" value="UniProtKB-UniRule"/>
</dbReference>
<evidence type="ECO:0000256" key="5">
    <source>
        <dbReference type="ARBA" id="ARBA00022692"/>
    </source>
</evidence>
<evidence type="ECO:0000256" key="9">
    <source>
        <dbReference type="ARBA" id="ARBA00023136"/>
    </source>
</evidence>
<feature type="transmembrane region" description="Helical" evidence="11">
    <location>
        <begin position="29"/>
        <end position="51"/>
    </location>
</feature>
<dbReference type="GO" id="GO:0005886">
    <property type="term" value="C:plasma membrane"/>
    <property type="evidence" value="ECO:0007669"/>
    <property type="project" value="UniProtKB-SubCell"/>
</dbReference>
<accession>A0A7G6E4P5</accession>
<organism evidence="13 14">
    <name type="scientific">Thermanaerosceptrum fracticalcis</name>
    <dbReference type="NCBI Taxonomy" id="1712410"/>
    <lineage>
        <taxon>Bacteria</taxon>
        <taxon>Bacillati</taxon>
        <taxon>Bacillota</taxon>
        <taxon>Clostridia</taxon>
        <taxon>Eubacteriales</taxon>
        <taxon>Peptococcaceae</taxon>
        <taxon>Thermanaerosceptrum</taxon>
    </lineage>
</organism>
<feature type="transmembrane region" description="Helical" evidence="11">
    <location>
        <begin position="182"/>
        <end position="204"/>
    </location>
</feature>
<evidence type="ECO:0000256" key="12">
    <source>
        <dbReference type="RuleBase" id="RU000483"/>
    </source>
</evidence>
<dbReference type="InterPro" id="IPR000568">
    <property type="entry name" value="ATP_synth_F0_asu"/>
</dbReference>
<dbReference type="CDD" id="cd00310">
    <property type="entry name" value="ATP-synt_Fo_a_6"/>
    <property type="match status" value="1"/>
</dbReference>
<dbReference type="PROSITE" id="PS00449">
    <property type="entry name" value="ATPASE_A"/>
    <property type="match status" value="1"/>
</dbReference>
<sequence length="239" mass="26376">MFATPAYAATLAEGAEHSRALFSIFGLEVSSAVTTMWGLMLLISLAAYFATRNLKKIPESRLQNFMEFLLESILGFLTQVMGKEKYAKRYFPLLASFFILILASNYSGLLPGAGHTPGLQAPTSTLSVTAAFAIVVFFATHYYGVKAKGLKYFKHFIEPMPFLLPLNIIEEFVKPLSLSLRLYGNVFGEEMVVASLFALVPLFIPLPMMLLGVLFGLIQAFVFTLLAALYIANATVEHH</sequence>
<comment type="function">
    <text evidence="11 12">Key component of the proton channel; it plays a direct role in the translocation of protons across the membrane.</text>
</comment>
<keyword evidence="10 11" id="KW-0066">ATP synthesis</keyword>
<protein>
    <recommendedName>
        <fullName evidence="11 12">ATP synthase subunit a</fullName>
    </recommendedName>
    <alternativeName>
        <fullName evidence="11">ATP synthase F0 sector subunit a</fullName>
    </alternativeName>
    <alternativeName>
        <fullName evidence="11">F-ATPase subunit 6</fullName>
    </alternativeName>
</protein>
<evidence type="ECO:0000256" key="4">
    <source>
        <dbReference type="ARBA" id="ARBA00022547"/>
    </source>
</evidence>
<keyword evidence="11" id="KW-1003">Cell membrane</keyword>
<dbReference type="GO" id="GO:0042777">
    <property type="term" value="P:proton motive force-driven plasma membrane ATP synthesis"/>
    <property type="evidence" value="ECO:0007669"/>
    <property type="project" value="TreeGrafter"/>
</dbReference>
<evidence type="ECO:0000256" key="1">
    <source>
        <dbReference type="ARBA" id="ARBA00004141"/>
    </source>
</evidence>
<proteinExistence type="inferred from homology"/>
<keyword evidence="3 11" id="KW-0813">Transport</keyword>
<dbReference type="KEGG" id="tfr:BR63_12460"/>
<keyword evidence="5 11" id="KW-0812">Transmembrane</keyword>
<keyword evidence="4 11" id="KW-0138">CF(0)</keyword>
<dbReference type="EMBL" id="CP045798">
    <property type="protein sequence ID" value="QNB47049.1"/>
    <property type="molecule type" value="Genomic_DNA"/>
</dbReference>
<evidence type="ECO:0000256" key="10">
    <source>
        <dbReference type="ARBA" id="ARBA00023310"/>
    </source>
</evidence>
<dbReference type="PANTHER" id="PTHR42823:SF3">
    <property type="entry name" value="ATP SYNTHASE SUBUNIT A, CHLOROPLASTIC"/>
    <property type="match status" value="1"/>
</dbReference>
<evidence type="ECO:0000313" key="14">
    <source>
        <dbReference type="Proteomes" id="UP000515847"/>
    </source>
</evidence>
<evidence type="ECO:0000256" key="2">
    <source>
        <dbReference type="ARBA" id="ARBA00006810"/>
    </source>
</evidence>
<name>A0A7G6E4P5_THEFR</name>
<dbReference type="SUPFAM" id="SSF81336">
    <property type="entry name" value="F1F0 ATP synthase subunit A"/>
    <property type="match status" value="1"/>
</dbReference>
<feature type="transmembrane region" description="Helical" evidence="11">
    <location>
        <begin position="126"/>
        <end position="145"/>
    </location>
</feature>
<evidence type="ECO:0000256" key="11">
    <source>
        <dbReference type="HAMAP-Rule" id="MF_01393"/>
    </source>
</evidence>
<gene>
    <name evidence="11 13" type="primary">atpB</name>
    <name evidence="13" type="ORF">BR63_12460</name>
</gene>
<evidence type="ECO:0000256" key="8">
    <source>
        <dbReference type="ARBA" id="ARBA00023065"/>
    </source>
</evidence>
<dbReference type="Proteomes" id="UP000515847">
    <property type="component" value="Chromosome"/>
</dbReference>
<dbReference type="InterPro" id="IPR045082">
    <property type="entry name" value="ATP_syn_F0_a_bact/chloroplast"/>
</dbReference>